<dbReference type="STRING" id="3818.A0A445E8I9"/>
<protein>
    <recommendedName>
        <fullName evidence="5">Classical arabinogalactan protein 26-like</fullName>
    </recommendedName>
</protein>
<dbReference type="AlphaFoldDB" id="A0A445E8I9"/>
<name>A0A445E8I9_ARAHY</name>
<feature type="compositionally biased region" description="Low complexity" evidence="1">
    <location>
        <begin position="43"/>
        <end position="68"/>
    </location>
</feature>
<dbReference type="PANTHER" id="PTHR35725">
    <property type="entry name" value="CLASSICAL ARABINOGALACTAN PROTEIN 26"/>
    <property type="match status" value="1"/>
</dbReference>
<reference evidence="3 4" key="1">
    <citation type="submission" date="2019-01" db="EMBL/GenBank/DDBJ databases">
        <title>Sequencing of cultivated peanut Arachis hypogaea provides insights into genome evolution and oil improvement.</title>
        <authorList>
            <person name="Chen X."/>
        </authorList>
    </citation>
    <scope>NUCLEOTIDE SEQUENCE [LARGE SCALE GENOMIC DNA]</scope>
    <source>
        <strain evidence="4">cv. Fuhuasheng</strain>
        <tissue evidence="3">Leaves</tissue>
    </source>
</reference>
<evidence type="ECO:0000313" key="3">
    <source>
        <dbReference type="EMBL" id="RYR71792.1"/>
    </source>
</evidence>
<dbReference type="EMBL" id="SDMP01000002">
    <property type="protein sequence ID" value="RYR71792.1"/>
    <property type="molecule type" value="Genomic_DNA"/>
</dbReference>
<evidence type="ECO:0000256" key="1">
    <source>
        <dbReference type="SAM" id="MobiDB-lite"/>
    </source>
</evidence>
<organism evidence="3 4">
    <name type="scientific">Arachis hypogaea</name>
    <name type="common">Peanut</name>
    <dbReference type="NCBI Taxonomy" id="3818"/>
    <lineage>
        <taxon>Eukaryota</taxon>
        <taxon>Viridiplantae</taxon>
        <taxon>Streptophyta</taxon>
        <taxon>Embryophyta</taxon>
        <taxon>Tracheophyta</taxon>
        <taxon>Spermatophyta</taxon>
        <taxon>Magnoliopsida</taxon>
        <taxon>eudicotyledons</taxon>
        <taxon>Gunneridae</taxon>
        <taxon>Pentapetalae</taxon>
        <taxon>rosids</taxon>
        <taxon>fabids</taxon>
        <taxon>Fabales</taxon>
        <taxon>Fabaceae</taxon>
        <taxon>Papilionoideae</taxon>
        <taxon>50 kb inversion clade</taxon>
        <taxon>dalbergioids sensu lato</taxon>
        <taxon>Dalbergieae</taxon>
        <taxon>Pterocarpus clade</taxon>
        <taxon>Arachis</taxon>
    </lineage>
</organism>
<keyword evidence="4" id="KW-1185">Reference proteome</keyword>
<dbReference type="Proteomes" id="UP000289738">
    <property type="component" value="Chromosome A02"/>
</dbReference>
<dbReference type="PANTHER" id="PTHR35725:SF4">
    <property type="entry name" value="CLASSICAL ARABINOGALACTAN PROTEIN 26"/>
    <property type="match status" value="1"/>
</dbReference>
<evidence type="ECO:0000256" key="2">
    <source>
        <dbReference type="SAM" id="SignalP"/>
    </source>
</evidence>
<feature type="signal peptide" evidence="2">
    <location>
        <begin position="1"/>
        <end position="26"/>
    </location>
</feature>
<gene>
    <name evidence="3" type="ORF">Ahy_A02g006013</name>
</gene>
<feature type="chain" id="PRO_5019445302" description="Classical arabinogalactan protein 26-like" evidence="2">
    <location>
        <begin position="27"/>
        <end position="155"/>
    </location>
</feature>
<accession>A0A445E8I9</accession>
<evidence type="ECO:0008006" key="5">
    <source>
        <dbReference type="Google" id="ProtNLM"/>
    </source>
</evidence>
<feature type="compositionally biased region" description="Low complexity" evidence="1">
    <location>
        <begin position="83"/>
        <end position="92"/>
    </location>
</feature>
<comment type="caution">
    <text evidence="3">The sequence shown here is derived from an EMBL/GenBank/DDBJ whole genome shotgun (WGS) entry which is preliminary data.</text>
</comment>
<sequence length="155" mass="15873">MASLSSFLIFFIALLIASCNFTLLASHKTMHVSTISAAPTVLPSVDSPPSSSSSSSSSSPMVSPTLSPDIEPLFPTPGSAAFTPSESSLPTIPSSPSPPNPDSITSPGGSVMAFPPSESMPALAPSSIAASQDQLSSILLHLALLVFCILHFQDM</sequence>
<keyword evidence="2" id="KW-0732">Signal</keyword>
<dbReference type="InterPro" id="IPR039346">
    <property type="entry name" value="AGP25/26"/>
</dbReference>
<proteinExistence type="predicted"/>
<evidence type="ECO:0000313" key="4">
    <source>
        <dbReference type="Proteomes" id="UP000289738"/>
    </source>
</evidence>
<feature type="region of interest" description="Disordered" evidence="1">
    <location>
        <begin position="43"/>
        <end position="117"/>
    </location>
</feature>